<feature type="chain" id="PRO_5032663948" description="P-type domain-containing protein" evidence="3">
    <location>
        <begin position="18"/>
        <end position="108"/>
    </location>
</feature>
<dbReference type="CDD" id="cd00111">
    <property type="entry name" value="Trefoil"/>
    <property type="match status" value="2"/>
</dbReference>
<dbReference type="InterPro" id="IPR000519">
    <property type="entry name" value="P_trefoil_dom"/>
</dbReference>
<evidence type="ECO:0000256" key="1">
    <source>
        <dbReference type="ARBA" id="ARBA00023157"/>
    </source>
</evidence>
<feature type="disulfide bond" evidence="2">
    <location>
        <begin position="66"/>
        <end position="92"/>
    </location>
</feature>
<dbReference type="Proteomes" id="UP000596742">
    <property type="component" value="Unassembled WGS sequence"/>
</dbReference>
<dbReference type="AlphaFoldDB" id="A0A8B6FWR7"/>
<dbReference type="PROSITE" id="PS51448">
    <property type="entry name" value="P_TREFOIL_2"/>
    <property type="match status" value="2"/>
</dbReference>
<dbReference type="SUPFAM" id="SSF57492">
    <property type="entry name" value="Trefoil"/>
    <property type="match status" value="2"/>
</dbReference>
<dbReference type="InterPro" id="IPR017994">
    <property type="entry name" value="P_trefoil_chordata"/>
</dbReference>
<dbReference type="PANTHER" id="PTHR13826">
    <property type="entry name" value="INTESTINAL TREFOIL FACTOR-RELATED"/>
    <property type="match status" value="1"/>
</dbReference>
<dbReference type="Pfam" id="PF00088">
    <property type="entry name" value="Trefoil"/>
    <property type="match status" value="2"/>
</dbReference>
<name>A0A8B6FWR7_MYTGA</name>
<evidence type="ECO:0000313" key="5">
    <source>
        <dbReference type="EMBL" id="VDI54745.1"/>
    </source>
</evidence>
<dbReference type="PANTHER" id="PTHR13826:SF14">
    <property type="entry name" value="TREFOIL FACTOR 2"/>
    <property type="match status" value="1"/>
</dbReference>
<reference evidence="5" key="1">
    <citation type="submission" date="2018-11" db="EMBL/GenBank/DDBJ databases">
        <authorList>
            <person name="Alioto T."/>
            <person name="Alioto T."/>
        </authorList>
    </citation>
    <scope>NUCLEOTIDE SEQUENCE</scope>
</reference>
<protein>
    <recommendedName>
        <fullName evidence="4">P-type domain-containing protein</fullName>
    </recommendedName>
</protein>
<evidence type="ECO:0000313" key="6">
    <source>
        <dbReference type="Proteomes" id="UP000596742"/>
    </source>
</evidence>
<proteinExistence type="predicted"/>
<dbReference type="OrthoDB" id="10051464at2759"/>
<feature type="disulfide bond" evidence="2">
    <location>
        <begin position="86"/>
        <end position="103"/>
    </location>
</feature>
<dbReference type="SMART" id="SM00018">
    <property type="entry name" value="PD"/>
    <property type="match status" value="2"/>
</dbReference>
<feature type="signal peptide" evidence="3">
    <location>
        <begin position="1"/>
        <end position="17"/>
    </location>
</feature>
<feature type="disulfide bond" evidence="2">
    <location>
        <begin position="41"/>
        <end position="58"/>
    </location>
</feature>
<feature type="disulfide bond" evidence="2">
    <location>
        <begin position="31"/>
        <end position="46"/>
    </location>
</feature>
<evidence type="ECO:0000256" key="2">
    <source>
        <dbReference type="PROSITE-ProRule" id="PRU00779"/>
    </source>
</evidence>
<feature type="disulfide bond" evidence="2">
    <location>
        <begin position="76"/>
        <end position="91"/>
    </location>
</feature>
<feature type="domain" description="P-type" evidence="4">
    <location>
        <begin position="19"/>
        <end position="62"/>
    </location>
</feature>
<keyword evidence="6" id="KW-1185">Reference proteome</keyword>
<feature type="disulfide bond" evidence="2">
    <location>
        <begin position="21"/>
        <end position="47"/>
    </location>
</feature>
<gene>
    <name evidence="5" type="ORF">MGAL_10B029140</name>
</gene>
<dbReference type="PRINTS" id="PR00680">
    <property type="entry name" value="PTREFOIL"/>
</dbReference>
<feature type="domain" description="P-type" evidence="4">
    <location>
        <begin position="64"/>
        <end position="107"/>
    </location>
</feature>
<comment type="caution">
    <text evidence="5">The sequence shown here is derived from an EMBL/GenBank/DDBJ whole genome shotgun (WGS) entry which is preliminary data.</text>
</comment>
<evidence type="ECO:0000256" key="3">
    <source>
        <dbReference type="SAM" id="SignalP"/>
    </source>
</evidence>
<dbReference type="GO" id="GO:0005615">
    <property type="term" value="C:extracellular space"/>
    <property type="evidence" value="ECO:0007669"/>
    <property type="project" value="TreeGrafter"/>
</dbReference>
<keyword evidence="1 2" id="KW-1015">Disulfide bond</keyword>
<organism evidence="5 6">
    <name type="scientific">Mytilus galloprovincialis</name>
    <name type="common">Mediterranean mussel</name>
    <dbReference type="NCBI Taxonomy" id="29158"/>
    <lineage>
        <taxon>Eukaryota</taxon>
        <taxon>Metazoa</taxon>
        <taxon>Spiralia</taxon>
        <taxon>Lophotrochozoa</taxon>
        <taxon>Mollusca</taxon>
        <taxon>Bivalvia</taxon>
        <taxon>Autobranchia</taxon>
        <taxon>Pteriomorphia</taxon>
        <taxon>Mytilida</taxon>
        <taxon>Mytiloidea</taxon>
        <taxon>Mytilidae</taxon>
        <taxon>Mytilinae</taxon>
        <taxon>Mytilus</taxon>
    </lineage>
</organism>
<evidence type="ECO:0000259" key="4">
    <source>
        <dbReference type="PROSITE" id="PS51448"/>
    </source>
</evidence>
<dbReference type="InterPro" id="IPR044913">
    <property type="entry name" value="P_trefoil_dom_sf"/>
</dbReference>
<dbReference type="FunFam" id="4.10.110.10:FF:000006">
    <property type="entry name" value="Trefoil factor 1"/>
    <property type="match status" value="2"/>
</dbReference>
<sequence length="108" mass="12500">METMLILIALSFGKAFSFDECYVPPVHRQECGWFGITAETCLARGCCFDSSIWGTKWCFRKADRPCHILPNYRRECGWLGISRQTCEARGCCYDSSILIAKWCFHKRN</sequence>
<dbReference type="EMBL" id="UYJE01007428">
    <property type="protein sequence ID" value="VDI54745.1"/>
    <property type="molecule type" value="Genomic_DNA"/>
</dbReference>
<accession>A0A8B6FWR7</accession>
<keyword evidence="3" id="KW-0732">Signal</keyword>
<dbReference type="Gene3D" id="4.10.110.10">
    <property type="entry name" value="Spasmolytic Protein, domain 1"/>
    <property type="match status" value="2"/>
</dbReference>